<feature type="domain" description="Glycosyltransferase subfamily 4-like N-terminal" evidence="2">
    <location>
        <begin position="23"/>
        <end position="200"/>
    </location>
</feature>
<proteinExistence type="predicted"/>
<feature type="domain" description="Glycosyl transferase family 1" evidence="1">
    <location>
        <begin position="211"/>
        <end position="371"/>
    </location>
</feature>
<dbReference type="Pfam" id="PF00534">
    <property type="entry name" value="Glycos_transf_1"/>
    <property type="match status" value="1"/>
</dbReference>
<name>A0A0G4B3U7_9BACT</name>
<dbReference type="Proteomes" id="UP000035648">
    <property type="component" value="Chromosome"/>
</dbReference>
<gene>
    <name evidence="3" type="ORF">UT28_C0001G0404</name>
</gene>
<accession>A0A0G4B3U7</accession>
<evidence type="ECO:0000259" key="2">
    <source>
        <dbReference type="Pfam" id="PF13439"/>
    </source>
</evidence>
<dbReference type="GO" id="GO:0016757">
    <property type="term" value="F:glycosyltransferase activity"/>
    <property type="evidence" value="ECO:0007669"/>
    <property type="project" value="InterPro"/>
</dbReference>
<evidence type="ECO:0000313" key="4">
    <source>
        <dbReference type="Proteomes" id="UP000035648"/>
    </source>
</evidence>
<organism evidence="3 4">
    <name type="scientific">Berkelbacteria bacterium GW2011_GWE1_39_12</name>
    <dbReference type="NCBI Taxonomy" id="1618337"/>
    <lineage>
        <taxon>Bacteria</taxon>
        <taxon>Candidatus Berkelbacteria</taxon>
    </lineage>
</organism>
<dbReference type="InterPro" id="IPR001296">
    <property type="entry name" value="Glyco_trans_1"/>
</dbReference>
<dbReference type="EMBL" id="CP011213">
    <property type="protein sequence ID" value="AKM82210.1"/>
    <property type="molecule type" value="Genomic_DNA"/>
</dbReference>
<keyword evidence="3" id="KW-0808">Transferase</keyword>
<dbReference type="InterPro" id="IPR028098">
    <property type="entry name" value="Glyco_trans_4-like_N"/>
</dbReference>
<dbReference type="PANTHER" id="PTHR45947:SF3">
    <property type="entry name" value="SULFOQUINOVOSYL TRANSFERASE SQD2"/>
    <property type="match status" value="1"/>
</dbReference>
<dbReference type="SUPFAM" id="SSF53756">
    <property type="entry name" value="UDP-Glycosyltransferase/glycogen phosphorylase"/>
    <property type="match status" value="1"/>
</dbReference>
<evidence type="ECO:0000259" key="1">
    <source>
        <dbReference type="Pfam" id="PF00534"/>
    </source>
</evidence>
<reference evidence="3 4" key="1">
    <citation type="journal article" date="2015" name="Nature">
        <title>rRNA introns, odd ribosomes, and small enigmatic genomes across a large radiation of phyla.</title>
        <authorList>
            <person name="Brown C.T."/>
            <person name="Hug L.A."/>
            <person name="Thomas B.C."/>
            <person name="Sharon I."/>
            <person name="Castelle C.J."/>
            <person name="Singh A."/>
            <person name="Wilkins M.J."/>
            <person name="Williams K.H."/>
            <person name="Banfield J.F."/>
        </authorList>
    </citation>
    <scope>NUCLEOTIDE SEQUENCE [LARGE SCALE GENOMIC DNA]</scope>
</reference>
<dbReference type="Pfam" id="PF13439">
    <property type="entry name" value="Glyco_transf_4"/>
    <property type="match status" value="1"/>
</dbReference>
<dbReference type="PANTHER" id="PTHR45947">
    <property type="entry name" value="SULFOQUINOVOSYL TRANSFERASE SQD2"/>
    <property type="match status" value="1"/>
</dbReference>
<dbReference type="KEGG" id="bbgw:UT28_C0001G0404"/>
<dbReference type="Gene3D" id="3.40.50.2000">
    <property type="entry name" value="Glycogen Phosphorylase B"/>
    <property type="match status" value="2"/>
</dbReference>
<dbReference type="InterPro" id="IPR050194">
    <property type="entry name" value="Glycosyltransferase_grp1"/>
</dbReference>
<sequence>MNKASENKKILFVIPYFAPAWSYGGPVRVTFDFAKELTRMGNSVTVVTTDVLDSKQRNKKLREKIEGIQVIRFKNFNNKLAKNFNLYIPVGMKKWLDLNIKNYDVIHIHEFFTYQSIITGRICHKLNKKYVFQPHGSLFSAARKSKFYTIKNFIIKRFASLALNSSAVIVLNEKEKKGVLEILPQIKSKIEIVPNGLDLSEYWNIKPADVRKSYGIPHKDKIIVFIGRIHRQKGLDISLKVLSKIKDRLSFTFLIIGPDEGERANIERLARRLGLQDRIIFTGLLSGIKKLEILKSADLSLLNSRSEGLPTSLLESAALGLPIVCSLESNLPTVEKFKAGFVVKGESKAAESIKIILKDGNLHSKLSKNALKLAESYNIKDLAIILKDIYNTK</sequence>
<protein>
    <submittedName>
        <fullName evidence="3">Glycosyl transferase group 1</fullName>
    </submittedName>
</protein>
<dbReference type="AlphaFoldDB" id="A0A0G4B3U7"/>
<dbReference type="STRING" id="1618337.UT28_C0001G0404"/>
<evidence type="ECO:0000313" key="3">
    <source>
        <dbReference type="EMBL" id="AKM82210.1"/>
    </source>
</evidence>